<feature type="region of interest" description="Disordered" evidence="1">
    <location>
        <begin position="34"/>
        <end position="56"/>
    </location>
</feature>
<organism evidence="2 3">
    <name type="scientific">Enhygromyxa salina</name>
    <dbReference type="NCBI Taxonomy" id="215803"/>
    <lineage>
        <taxon>Bacteria</taxon>
        <taxon>Pseudomonadati</taxon>
        <taxon>Myxococcota</taxon>
        <taxon>Polyangia</taxon>
        <taxon>Nannocystales</taxon>
        <taxon>Nannocystaceae</taxon>
        <taxon>Enhygromyxa</taxon>
    </lineage>
</organism>
<gene>
    <name evidence="2" type="ORF">ENSA7_35350</name>
</gene>
<dbReference type="EMBL" id="PVNL01000069">
    <property type="protein sequence ID" value="PRQ06659.1"/>
    <property type="molecule type" value="Genomic_DNA"/>
</dbReference>
<proteinExistence type="predicted"/>
<name>A0A2S9YNM0_9BACT</name>
<protein>
    <submittedName>
        <fullName evidence="2">Uncharacterized protein</fullName>
    </submittedName>
</protein>
<dbReference type="RefSeq" id="WP_181233855.1">
    <property type="nucleotide sequence ID" value="NZ_PVNL01000069.1"/>
</dbReference>
<accession>A0A2S9YNM0</accession>
<evidence type="ECO:0000313" key="2">
    <source>
        <dbReference type="EMBL" id="PRQ06659.1"/>
    </source>
</evidence>
<evidence type="ECO:0000256" key="1">
    <source>
        <dbReference type="SAM" id="MobiDB-lite"/>
    </source>
</evidence>
<reference evidence="2 3" key="1">
    <citation type="submission" date="2018-03" db="EMBL/GenBank/DDBJ databases">
        <title>Draft Genome Sequences of the Obligatory Marine Myxobacteria Enhygromyxa salina SWB007.</title>
        <authorList>
            <person name="Poehlein A."/>
            <person name="Moghaddam J.A."/>
            <person name="Harms H."/>
            <person name="Alanjari M."/>
            <person name="Koenig G.M."/>
            <person name="Daniel R."/>
            <person name="Schaeberle T.F."/>
        </authorList>
    </citation>
    <scope>NUCLEOTIDE SEQUENCE [LARGE SCALE GENOMIC DNA]</scope>
    <source>
        <strain evidence="2 3">SWB007</strain>
    </source>
</reference>
<dbReference type="Proteomes" id="UP000238823">
    <property type="component" value="Unassembled WGS sequence"/>
</dbReference>
<sequence>MLEDVVHAFDLAGLCIGLRTCEDAYYSGTVIDPTNAVPETNEGNNSGGSFYAQQFR</sequence>
<comment type="caution">
    <text evidence="2">The sequence shown here is derived from an EMBL/GenBank/DDBJ whole genome shotgun (WGS) entry which is preliminary data.</text>
</comment>
<feature type="compositionally biased region" description="Polar residues" evidence="1">
    <location>
        <begin position="37"/>
        <end position="56"/>
    </location>
</feature>
<dbReference type="AlphaFoldDB" id="A0A2S9YNM0"/>
<evidence type="ECO:0000313" key="3">
    <source>
        <dbReference type="Proteomes" id="UP000238823"/>
    </source>
</evidence>